<feature type="domain" description="THIF-type NAD/FAD binding fold" evidence="1">
    <location>
        <begin position="9"/>
        <end position="242"/>
    </location>
</feature>
<sequence>MNDAQLLRYSRHILLNEISIEGQQKLLNATALVVGCGGLGAAALPYLAAAGIGTLIIADHDCVDETNLQRQISYREQDIGSLKTHAMQQFLQQQNSGCRIETHGKLDAAALATLAPRCDVILDCSDNFATRQAINAAAVAVRKPLVSGAAVRFDGQLAVYRPDLAAAPCYACLFPPDTPSPDTACATFGVFAPLVGIIGTMQAAEALKIIIGLPGEHGVLKCYNALSGAWQSFKIQKNSGCLVCGEAA</sequence>
<dbReference type="Gene3D" id="3.40.50.720">
    <property type="entry name" value="NAD(P)-binding Rossmann-like Domain"/>
    <property type="match status" value="1"/>
</dbReference>
<dbReference type="Proteomes" id="UP000614058">
    <property type="component" value="Unassembled WGS sequence"/>
</dbReference>
<dbReference type="Pfam" id="PF00899">
    <property type="entry name" value="ThiF"/>
    <property type="match status" value="1"/>
</dbReference>
<name>A0ABS1BVR9_9NEIS</name>
<reference evidence="2 3" key="1">
    <citation type="journal article" date="2021" name="Pathogens">
        <title>Isolation and Characterization of Kingella bonacorsii sp. nov., A Novel Kingella Species Detected in a Stable Periodontitis Subject.</title>
        <authorList>
            <person name="Antezack A."/>
            <person name="Boxberger M."/>
            <person name="Rolland C."/>
            <person name="Monnet-Corti V."/>
            <person name="La Scola B."/>
        </authorList>
    </citation>
    <scope>NUCLEOTIDE SEQUENCE [LARGE SCALE GENOMIC DNA]</scope>
    <source>
        <strain evidence="2 3">Marseille-Q4569</strain>
    </source>
</reference>
<dbReference type="RefSeq" id="WP_200523306.1">
    <property type="nucleotide sequence ID" value="NZ_JAEHNZ010000005.1"/>
</dbReference>
<dbReference type="CDD" id="cd00757">
    <property type="entry name" value="ThiF_MoeB_HesA_family"/>
    <property type="match status" value="1"/>
</dbReference>
<protein>
    <submittedName>
        <fullName evidence="2">HesA/MoeB/ThiF family protein</fullName>
    </submittedName>
</protein>
<keyword evidence="3" id="KW-1185">Reference proteome</keyword>
<accession>A0ABS1BVR9</accession>
<proteinExistence type="predicted"/>
<dbReference type="InterPro" id="IPR035985">
    <property type="entry name" value="Ubiquitin-activating_enz"/>
</dbReference>
<gene>
    <name evidence="2" type="ORF">JDW22_12465</name>
</gene>
<dbReference type="EMBL" id="JAEHNZ010000005">
    <property type="protein sequence ID" value="MBK0397359.1"/>
    <property type="molecule type" value="Genomic_DNA"/>
</dbReference>
<dbReference type="InterPro" id="IPR000594">
    <property type="entry name" value="ThiF_NAD_FAD-bd"/>
</dbReference>
<comment type="caution">
    <text evidence="2">The sequence shown here is derived from an EMBL/GenBank/DDBJ whole genome shotgun (WGS) entry which is preliminary data.</text>
</comment>
<dbReference type="SUPFAM" id="SSF69572">
    <property type="entry name" value="Activating enzymes of the ubiquitin-like proteins"/>
    <property type="match status" value="1"/>
</dbReference>
<dbReference type="PANTHER" id="PTHR10953:SF102">
    <property type="entry name" value="ADENYLYLTRANSFERASE AND SULFURTRANSFERASE MOCS3"/>
    <property type="match status" value="1"/>
</dbReference>
<organism evidence="2 3">
    <name type="scientific">Kingella bonacorsii</name>
    <dbReference type="NCBI Taxonomy" id="2796361"/>
    <lineage>
        <taxon>Bacteria</taxon>
        <taxon>Pseudomonadati</taxon>
        <taxon>Pseudomonadota</taxon>
        <taxon>Betaproteobacteria</taxon>
        <taxon>Neisseriales</taxon>
        <taxon>Neisseriaceae</taxon>
        <taxon>Kingella</taxon>
    </lineage>
</organism>
<dbReference type="InterPro" id="IPR045886">
    <property type="entry name" value="ThiF/MoeB/HesA"/>
</dbReference>
<evidence type="ECO:0000313" key="2">
    <source>
        <dbReference type="EMBL" id="MBK0397359.1"/>
    </source>
</evidence>
<evidence type="ECO:0000313" key="3">
    <source>
        <dbReference type="Proteomes" id="UP000614058"/>
    </source>
</evidence>
<evidence type="ECO:0000259" key="1">
    <source>
        <dbReference type="Pfam" id="PF00899"/>
    </source>
</evidence>
<dbReference type="PANTHER" id="PTHR10953">
    <property type="entry name" value="UBIQUITIN-ACTIVATING ENZYME E1"/>
    <property type="match status" value="1"/>
</dbReference>